<keyword evidence="4" id="KW-0472">Membrane</keyword>
<organism evidence="6 7">
    <name type="scientific">Astyanax mexicanus</name>
    <name type="common">Blind cave fish</name>
    <name type="synonym">Astyanax fasciatus mexicanus</name>
    <dbReference type="NCBI Taxonomy" id="7994"/>
    <lineage>
        <taxon>Eukaryota</taxon>
        <taxon>Metazoa</taxon>
        <taxon>Chordata</taxon>
        <taxon>Craniata</taxon>
        <taxon>Vertebrata</taxon>
        <taxon>Euteleostomi</taxon>
        <taxon>Actinopterygii</taxon>
        <taxon>Neopterygii</taxon>
        <taxon>Teleostei</taxon>
        <taxon>Ostariophysi</taxon>
        <taxon>Characiformes</taxon>
        <taxon>Characoidei</taxon>
        <taxon>Acestrorhamphidae</taxon>
        <taxon>Acestrorhamphinae</taxon>
        <taxon>Astyanax</taxon>
    </lineage>
</organism>
<dbReference type="GO" id="GO:0005525">
    <property type="term" value="F:GTP binding"/>
    <property type="evidence" value="ECO:0007669"/>
    <property type="project" value="UniProtKB-KW"/>
</dbReference>
<dbReference type="Ensembl" id="ENSAMXT00005028268.1">
    <property type="protein sequence ID" value="ENSAMXP00005025648.1"/>
    <property type="gene ID" value="ENSAMXG00005012989.1"/>
</dbReference>
<dbReference type="Gene3D" id="3.40.50.300">
    <property type="entry name" value="P-loop containing nucleotide triphosphate hydrolases"/>
    <property type="match status" value="1"/>
</dbReference>
<dbReference type="PROSITE" id="PS51720">
    <property type="entry name" value="G_AIG1"/>
    <property type="match status" value="1"/>
</dbReference>
<evidence type="ECO:0000256" key="2">
    <source>
        <dbReference type="ARBA" id="ARBA00022741"/>
    </source>
</evidence>
<dbReference type="PANTHER" id="PTHR10903:SF170">
    <property type="entry name" value="GTPASE IMAP FAMILY MEMBER 7"/>
    <property type="match status" value="1"/>
</dbReference>
<reference evidence="6" key="1">
    <citation type="submission" date="2025-08" db="UniProtKB">
        <authorList>
            <consortium name="Ensembl"/>
        </authorList>
    </citation>
    <scope>IDENTIFICATION</scope>
</reference>
<name>A0A8B9JRQ1_ASTMX</name>
<dbReference type="InterPro" id="IPR006703">
    <property type="entry name" value="G_AIG1"/>
</dbReference>
<keyword evidence="3" id="KW-0342">GTP-binding</keyword>
<evidence type="ECO:0000259" key="5">
    <source>
        <dbReference type="PROSITE" id="PS51720"/>
    </source>
</evidence>
<evidence type="ECO:0000313" key="7">
    <source>
        <dbReference type="Proteomes" id="UP000694621"/>
    </source>
</evidence>
<feature type="transmembrane region" description="Helical" evidence="4">
    <location>
        <begin position="279"/>
        <end position="305"/>
    </location>
</feature>
<evidence type="ECO:0000313" key="6">
    <source>
        <dbReference type="Ensembl" id="ENSAMXP00005025648.1"/>
    </source>
</evidence>
<keyword evidence="2" id="KW-0547">Nucleotide-binding</keyword>
<dbReference type="InterPro" id="IPR045058">
    <property type="entry name" value="GIMA/IAN/Toc"/>
</dbReference>
<dbReference type="FunFam" id="3.40.50.300:FF:000366">
    <property type="entry name" value="GTPase, IMAP family member 2"/>
    <property type="match status" value="1"/>
</dbReference>
<dbReference type="Proteomes" id="UP000694621">
    <property type="component" value="Unplaced"/>
</dbReference>
<evidence type="ECO:0000256" key="1">
    <source>
        <dbReference type="ARBA" id="ARBA00008535"/>
    </source>
</evidence>
<feature type="domain" description="AIG1-type G" evidence="5">
    <location>
        <begin position="27"/>
        <end position="228"/>
    </location>
</feature>
<proteinExistence type="inferred from homology"/>
<dbReference type="Pfam" id="PF04548">
    <property type="entry name" value="AIG1"/>
    <property type="match status" value="1"/>
</dbReference>
<keyword evidence="4" id="KW-0812">Transmembrane</keyword>
<dbReference type="InterPro" id="IPR027417">
    <property type="entry name" value="P-loop_NTPase"/>
</dbReference>
<evidence type="ECO:0000256" key="3">
    <source>
        <dbReference type="ARBA" id="ARBA00023134"/>
    </source>
</evidence>
<dbReference type="PANTHER" id="PTHR10903">
    <property type="entry name" value="GTPASE, IMAP FAMILY MEMBER-RELATED"/>
    <property type="match status" value="1"/>
</dbReference>
<sequence>MSSSSLSVPLLDYEYSDVPVNSSDHLSSDLKIVLLGKTGAGKSSTGNAILGREAFAKNVSPESVTVKCEQQVVKRGGKSITVIDTPGIFSTTQTNEEALKTELKKSISMCSSRPCVFLLVISLASRFTKEDQKAIMLILENFGKDISIFSIILFTHADQLKDKTVEDYTKESLDLRRIVNSCGGRSHVLKLDSKPDSYQVSELLEKIDQLVKRNGKHVYTIEFFRKAENDFREKKERQRKEEEEESGIVGLIRRVMENPRQFIEDQVFSALSGVKFGTAIAGVGTLILTGTLGYTLFIGATAYAVKFWWQKRRH</sequence>
<dbReference type="SUPFAM" id="SSF52540">
    <property type="entry name" value="P-loop containing nucleoside triphosphate hydrolases"/>
    <property type="match status" value="1"/>
</dbReference>
<comment type="similarity">
    <text evidence="1">Belongs to the TRAFAC class TrmE-Era-EngA-EngB-Septin-like GTPase superfamily. AIG1/Toc34/Toc159-like paraseptin GTPase family. IAN subfamily.</text>
</comment>
<evidence type="ECO:0000256" key="4">
    <source>
        <dbReference type="SAM" id="Phobius"/>
    </source>
</evidence>
<accession>A0A8B9JRQ1</accession>
<protein>
    <recommendedName>
        <fullName evidence="5">AIG1-type G domain-containing protein</fullName>
    </recommendedName>
</protein>
<keyword evidence="4" id="KW-1133">Transmembrane helix</keyword>
<dbReference type="AlphaFoldDB" id="A0A8B9JRQ1"/>